<feature type="binding site" evidence="2">
    <location>
        <begin position="216"/>
        <end position="218"/>
    </location>
    <ligand>
        <name>3'-phosphoadenylyl sulfate</name>
        <dbReference type="ChEBI" id="CHEBI:58339"/>
    </ligand>
</feature>
<evidence type="ECO:0000313" key="4">
    <source>
        <dbReference type="Proteomes" id="UP000037460"/>
    </source>
</evidence>
<feature type="binding site" evidence="2">
    <location>
        <position position="51"/>
    </location>
    <ligand>
        <name>3'-phosphoadenylyl sulfate</name>
        <dbReference type="ChEBI" id="CHEBI:58339"/>
    </ligand>
</feature>
<dbReference type="InterPro" id="IPR037359">
    <property type="entry name" value="NST/OST"/>
</dbReference>
<evidence type="ECO:0000256" key="1">
    <source>
        <dbReference type="ARBA" id="ARBA00022679"/>
    </source>
</evidence>
<proteinExistence type="predicted"/>
<dbReference type="SUPFAM" id="SSF52540">
    <property type="entry name" value="P-loop containing nucleoside triphosphate hydrolases"/>
    <property type="match status" value="1"/>
</dbReference>
<reference evidence="4" key="1">
    <citation type="journal article" date="2015" name="PLoS Genet.">
        <title>Genome Sequence and Transcriptome Analyses of Chrysochromulina tobin: Metabolic Tools for Enhanced Algal Fitness in the Prominent Order Prymnesiales (Haptophyceae).</title>
        <authorList>
            <person name="Hovde B.T."/>
            <person name="Deodato C.R."/>
            <person name="Hunsperger H.M."/>
            <person name="Ryken S.A."/>
            <person name="Yost W."/>
            <person name="Jha R.K."/>
            <person name="Patterson J."/>
            <person name="Monnat R.J. Jr."/>
            <person name="Barlow S.B."/>
            <person name="Starkenburg S.R."/>
            <person name="Cattolico R.A."/>
        </authorList>
    </citation>
    <scope>NUCLEOTIDE SEQUENCE</scope>
    <source>
        <strain evidence="4">CCMP291</strain>
    </source>
</reference>
<dbReference type="PANTHER" id="PTHR10605">
    <property type="entry name" value="HEPARAN SULFATE SULFOTRANSFERASE"/>
    <property type="match status" value="1"/>
</dbReference>
<protein>
    <submittedName>
        <fullName evidence="3">(Heparan sulfate)-glucosamine 3-sulfotransferase 1</fullName>
    </submittedName>
</protein>
<dbReference type="EMBL" id="JWZX01000227">
    <property type="protein sequence ID" value="KOO53439.1"/>
    <property type="molecule type" value="Genomic_DNA"/>
</dbReference>
<keyword evidence="1 3" id="KW-0808">Transferase</keyword>
<dbReference type="Gene3D" id="3.40.50.300">
    <property type="entry name" value="P-loop containing nucleotide triphosphate hydrolases"/>
    <property type="match status" value="1"/>
</dbReference>
<comment type="caution">
    <text evidence="3">The sequence shown here is derived from an EMBL/GenBank/DDBJ whole genome shotgun (WGS) entry which is preliminary data.</text>
</comment>
<dbReference type="PANTHER" id="PTHR10605:SF56">
    <property type="entry name" value="BIFUNCTIONAL HEPARAN SULFATE N-DEACETYLASE_N-SULFOTRANSFERASE"/>
    <property type="match status" value="1"/>
</dbReference>
<gene>
    <name evidence="3" type="ORF">Ctob_015902</name>
</gene>
<feature type="binding site" evidence="2">
    <location>
        <position position="59"/>
    </location>
    <ligand>
        <name>3'-phosphoadenylyl sulfate</name>
        <dbReference type="ChEBI" id="CHEBI:58339"/>
    </ligand>
</feature>
<name>A0A0M0LQX3_9EUKA</name>
<evidence type="ECO:0000313" key="3">
    <source>
        <dbReference type="EMBL" id="KOO53439.1"/>
    </source>
</evidence>
<dbReference type="AlphaFoldDB" id="A0A0M0LQX3"/>
<keyword evidence="4" id="KW-1185">Reference proteome</keyword>
<dbReference type="OrthoDB" id="526228at2759"/>
<dbReference type="InterPro" id="IPR027417">
    <property type="entry name" value="P-loop_NTPase"/>
</dbReference>
<evidence type="ECO:0000256" key="2">
    <source>
        <dbReference type="PIRSR" id="PIRSR637359-2"/>
    </source>
</evidence>
<dbReference type="GO" id="GO:0008146">
    <property type="term" value="F:sulfotransferase activity"/>
    <property type="evidence" value="ECO:0007669"/>
    <property type="project" value="InterPro"/>
</dbReference>
<sequence length="249" mass="28590">MSLLPWASHAHEFEAVVADFTPNYLCDPDALLRLHRMSSRPEALRFLVLMREPTTRAFSEWSMFAMQWGWDGIGQFGPSFAMRVKQLHDCNATLFRNISLLRALPTSELADYLRQCWNYGGSMMYATNSLYAVCVLHALRLFPREQFLFLRYEDLMAMDVSSLLKLIGRFSGLYAGDDLVAASRADGHCNPRGKKRAKSTYATLSPSEKVLYNRSKAHLATERRTYRDFFAPYNELLAELVGDTFRWEG</sequence>
<dbReference type="Proteomes" id="UP000037460">
    <property type="component" value="Unassembled WGS sequence"/>
</dbReference>
<organism evidence="3 4">
    <name type="scientific">Chrysochromulina tobinii</name>
    <dbReference type="NCBI Taxonomy" id="1460289"/>
    <lineage>
        <taxon>Eukaryota</taxon>
        <taxon>Haptista</taxon>
        <taxon>Haptophyta</taxon>
        <taxon>Prymnesiophyceae</taxon>
        <taxon>Prymnesiales</taxon>
        <taxon>Chrysochromulinaceae</taxon>
        <taxon>Chrysochromulina</taxon>
    </lineage>
</organism>
<feature type="binding site" evidence="2">
    <location>
        <position position="201"/>
    </location>
    <ligand>
        <name>3'-phosphoadenylyl sulfate</name>
        <dbReference type="ChEBI" id="CHEBI:58339"/>
    </ligand>
</feature>
<accession>A0A0M0LQX3</accession>